<sequence length="86" mass="10076">KSLGIRPCFSLHSTVHRALAGLLRRRFIIDQVFGTVARDLQSCVLFLSYFILSQFFFLAFLFFFFFNFDDACSEIYYTCGIHPWDA</sequence>
<keyword evidence="1" id="KW-0812">Transmembrane</keyword>
<dbReference type="AlphaFoldDB" id="A0A7J7LV17"/>
<dbReference type="EMBL" id="JACGCM010001986">
    <property type="protein sequence ID" value="KAF6146398.1"/>
    <property type="molecule type" value="Genomic_DNA"/>
</dbReference>
<keyword evidence="3" id="KW-1185">Reference proteome</keyword>
<reference evidence="2 3" key="1">
    <citation type="journal article" date="2020" name="IScience">
        <title>Genome Sequencing of the Endangered Kingdonia uniflora (Circaeasteraceae, Ranunculales) Reveals Potential Mechanisms of Evolutionary Specialization.</title>
        <authorList>
            <person name="Sun Y."/>
            <person name="Deng T."/>
            <person name="Zhang A."/>
            <person name="Moore M.J."/>
            <person name="Landis J.B."/>
            <person name="Lin N."/>
            <person name="Zhang H."/>
            <person name="Zhang X."/>
            <person name="Huang J."/>
            <person name="Zhang X."/>
            <person name="Sun H."/>
            <person name="Wang H."/>
        </authorList>
    </citation>
    <scope>NUCLEOTIDE SEQUENCE [LARGE SCALE GENOMIC DNA]</scope>
    <source>
        <strain evidence="2">TB1705</strain>
        <tissue evidence="2">Leaf</tissue>
    </source>
</reference>
<proteinExistence type="predicted"/>
<gene>
    <name evidence="2" type="ORF">GIB67_032600</name>
</gene>
<keyword evidence="1" id="KW-0472">Membrane</keyword>
<organism evidence="2 3">
    <name type="scientific">Kingdonia uniflora</name>
    <dbReference type="NCBI Taxonomy" id="39325"/>
    <lineage>
        <taxon>Eukaryota</taxon>
        <taxon>Viridiplantae</taxon>
        <taxon>Streptophyta</taxon>
        <taxon>Embryophyta</taxon>
        <taxon>Tracheophyta</taxon>
        <taxon>Spermatophyta</taxon>
        <taxon>Magnoliopsida</taxon>
        <taxon>Ranunculales</taxon>
        <taxon>Circaeasteraceae</taxon>
        <taxon>Kingdonia</taxon>
    </lineage>
</organism>
<accession>A0A7J7LV17</accession>
<comment type="caution">
    <text evidence="2">The sequence shown here is derived from an EMBL/GenBank/DDBJ whole genome shotgun (WGS) entry which is preliminary data.</text>
</comment>
<protein>
    <submittedName>
        <fullName evidence="2">Uncharacterized protein</fullName>
    </submittedName>
</protein>
<feature type="non-terminal residue" evidence="2">
    <location>
        <position position="1"/>
    </location>
</feature>
<dbReference type="Proteomes" id="UP000541444">
    <property type="component" value="Unassembled WGS sequence"/>
</dbReference>
<evidence type="ECO:0000313" key="2">
    <source>
        <dbReference type="EMBL" id="KAF6146398.1"/>
    </source>
</evidence>
<evidence type="ECO:0000256" key="1">
    <source>
        <dbReference type="SAM" id="Phobius"/>
    </source>
</evidence>
<feature type="transmembrane region" description="Helical" evidence="1">
    <location>
        <begin position="43"/>
        <end position="66"/>
    </location>
</feature>
<keyword evidence="1" id="KW-1133">Transmembrane helix</keyword>
<name>A0A7J7LV17_9MAGN</name>
<evidence type="ECO:0000313" key="3">
    <source>
        <dbReference type="Proteomes" id="UP000541444"/>
    </source>
</evidence>